<feature type="compositionally biased region" description="Pro residues" evidence="1">
    <location>
        <begin position="40"/>
        <end position="57"/>
    </location>
</feature>
<dbReference type="AlphaFoldDB" id="A0A915IE96"/>
<evidence type="ECO:0000256" key="1">
    <source>
        <dbReference type="SAM" id="MobiDB-lite"/>
    </source>
</evidence>
<name>A0A915IE96_ROMCU</name>
<accession>A0A915IE96</accession>
<protein>
    <submittedName>
        <fullName evidence="3">Uncharacterized protein</fullName>
    </submittedName>
</protein>
<organism evidence="2 3">
    <name type="scientific">Romanomermis culicivorax</name>
    <name type="common">Nematode worm</name>
    <dbReference type="NCBI Taxonomy" id="13658"/>
    <lineage>
        <taxon>Eukaryota</taxon>
        <taxon>Metazoa</taxon>
        <taxon>Ecdysozoa</taxon>
        <taxon>Nematoda</taxon>
        <taxon>Enoplea</taxon>
        <taxon>Dorylaimia</taxon>
        <taxon>Mermithida</taxon>
        <taxon>Mermithoidea</taxon>
        <taxon>Mermithidae</taxon>
        <taxon>Romanomermis</taxon>
    </lineage>
</organism>
<sequence length="98" mass="10559">MDYRDALKEEIQHILLLQPTTVPVPQVAQVAVQPPAALLPPPVPQPSPPVTLLPPTGPMDVQTPQAPSTSAPALDCHGQPIRKPRGYEHSVKPNHHPN</sequence>
<feature type="region of interest" description="Disordered" evidence="1">
    <location>
        <begin position="40"/>
        <end position="98"/>
    </location>
</feature>
<evidence type="ECO:0000313" key="3">
    <source>
        <dbReference type="WBParaSite" id="nRc.2.0.1.t12222-RA"/>
    </source>
</evidence>
<dbReference type="Proteomes" id="UP000887565">
    <property type="component" value="Unplaced"/>
</dbReference>
<keyword evidence="2" id="KW-1185">Reference proteome</keyword>
<proteinExistence type="predicted"/>
<evidence type="ECO:0000313" key="2">
    <source>
        <dbReference type="Proteomes" id="UP000887565"/>
    </source>
</evidence>
<feature type="compositionally biased region" description="Polar residues" evidence="1">
    <location>
        <begin position="62"/>
        <end position="71"/>
    </location>
</feature>
<reference evidence="3" key="1">
    <citation type="submission" date="2022-11" db="UniProtKB">
        <authorList>
            <consortium name="WormBaseParasite"/>
        </authorList>
    </citation>
    <scope>IDENTIFICATION</scope>
</reference>
<dbReference type="WBParaSite" id="nRc.2.0.1.t12222-RA">
    <property type="protein sequence ID" value="nRc.2.0.1.t12222-RA"/>
    <property type="gene ID" value="nRc.2.0.1.g12222"/>
</dbReference>